<proteinExistence type="predicted"/>
<dbReference type="AlphaFoldDB" id="A0A7W3PAV3"/>
<organism evidence="1 2">
    <name type="scientific">Nocardioides ginsengisegetis</name>
    <dbReference type="NCBI Taxonomy" id="661491"/>
    <lineage>
        <taxon>Bacteria</taxon>
        <taxon>Bacillati</taxon>
        <taxon>Actinomycetota</taxon>
        <taxon>Actinomycetes</taxon>
        <taxon>Propionibacteriales</taxon>
        <taxon>Nocardioidaceae</taxon>
        <taxon>Nocardioides</taxon>
    </lineage>
</organism>
<dbReference type="Gene3D" id="3.50.50.60">
    <property type="entry name" value="FAD/NAD(P)-binding domain"/>
    <property type="match status" value="1"/>
</dbReference>
<evidence type="ECO:0000313" key="2">
    <source>
        <dbReference type="Proteomes" id="UP000580910"/>
    </source>
</evidence>
<keyword evidence="2" id="KW-1185">Reference proteome</keyword>
<gene>
    <name evidence="1" type="ORF">FB382_003158</name>
</gene>
<dbReference type="Proteomes" id="UP000580910">
    <property type="component" value="Unassembled WGS sequence"/>
</dbReference>
<reference evidence="1 2" key="1">
    <citation type="submission" date="2020-07" db="EMBL/GenBank/DDBJ databases">
        <title>Sequencing the genomes of 1000 actinobacteria strains.</title>
        <authorList>
            <person name="Klenk H.-P."/>
        </authorList>
    </citation>
    <scope>NUCLEOTIDE SEQUENCE [LARGE SCALE GENOMIC DNA]</scope>
    <source>
        <strain evidence="1 2">DSM 21349</strain>
    </source>
</reference>
<evidence type="ECO:0008006" key="3">
    <source>
        <dbReference type="Google" id="ProtNLM"/>
    </source>
</evidence>
<dbReference type="RefSeq" id="WP_182540709.1">
    <property type="nucleotide sequence ID" value="NZ_JACGXA010000001.1"/>
</dbReference>
<dbReference type="SUPFAM" id="SSF51905">
    <property type="entry name" value="FAD/NAD(P)-binding domain"/>
    <property type="match status" value="1"/>
</dbReference>
<name>A0A7W3PAV3_9ACTN</name>
<dbReference type="Gene3D" id="3.40.50.720">
    <property type="entry name" value="NAD(P)-binding Rossmann-like Domain"/>
    <property type="match status" value="1"/>
</dbReference>
<dbReference type="EMBL" id="JACGXA010000001">
    <property type="protein sequence ID" value="MBA8804867.1"/>
    <property type="molecule type" value="Genomic_DNA"/>
</dbReference>
<accession>A0A7W3PAV3</accession>
<evidence type="ECO:0000313" key="1">
    <source>
        <dbReference type="EMBL" id="MBA8804867.1"/>
    </source>
</evidence>
<protein>
    <recommendedName>
        <fullName evidence="3">Pyridine nucleotide-disulphide oxidoreductase</fullName>
    </recommendedName>
</protein>
<comment type="caution">
    <text evidence="1">The sequence shown here is derived from an EMBL/GenBank/DDBJ whole genome shotgun (WGS) entry which is preliminary data.</text>
</comment>
<sequence>MADFMQYAPFGAYYRFPRSGRPTEYPPMEQLETDYLVVGAGASGMAFADALIEHSDADVIMVDRRHRPGGHWHDAYPFVRLHQPAAAYGVSSTMLGAHRIDESGVNAGMYELSSAAEICSYYADVMNRVLLPSGQVRFLAMSEYHQEGPNDHRLVSLLTGEETRIVVHRRVVDATYIEPEIPATRSPRFQVDDDVTVIPPNDLVKVGSKPAGFTVVGAGKTAMDSCTWLLENGVDADSITWVRSRDVWSIDREWTQPLDLVHHRAKFNAAWMQAAAEATSGMDMALRLEKAGVFLRLDQGVPPTAFRGATISRAEVEGLRKIGNVVRLGRVRRVHADGMEFTNGGVSQPRGQVYVDCTATGLRTLEPHSVFEPGRITLQYVTPGFACWSAATLAVVESLLDDDELKEHMSLPVVYTGHVDDLLAFTSAHVTSAQRRSAHPGIRAWSGHTRLNPALGLRERLKDPRVLAALDEAKKWLAPALRNLEERVGPAGCTTGQMPTAAVTN</sequence>
<dbReference type="InterPro" id="IPR036188">
    <property type="entry name" value="FAD/NAD-bd_sf"/>
</dbReference>
<dbReference type="Pfam" id="PF13450">
    <property type="entry name" value="NAD_binding_8"/>
    <property type="match status" value="1"/>
</dbReference>